<keyword evidence="3" id="KW-1185">Reference proteome</keyword>
<evidence type="ECO:0000259" key="1">
    <source>
        <dbReference type="PROSITE" id="PS50011"/>
    </source>
</evidence>
<gene>
    <name evidence="2 4" type="ORF">P152DRAFT_5283</name>
</gene>
<evidence type="ECO:0000313" key="3">
    <source>
        <dbReference type="Proteomes" id="UP000504638"/>
    </source>
</evidence>
<dbReference type="AlphaFoldDB" id="A0A6G1GFU5"/>
<proteinExistence type="predicted"/>
<evidence type="ECO:0000313" key="2">
    <source>
        <dbReference type="EMBL" id="KAF1816975.1"/>
    </source>
</evidence>
<dbReference type="Pfam" id="PF01636">
    <property type="entry name" value="APH"/>
    <property type="match status" value="1"/>
</dbReference>
<reference evidence="4" key="2">
    <citation type="submission" date="2020-04" db="EMBL/GenBank/DDBJ databases">
        <authorList>
            <consortium name="NCBI Genome Project"/>
        </authorList>
    </citation>
    <scope>NUCLEOTIDE SEQUENCE</scope>
    <source>
        <strain evidence="4">CBS 781.70</strain>
    </source>
</reference>
<sequence>MFEADAMRFVASHTNVPIPKVYNACEKDGKGYILMSKIDGRPLWNVLSGITEQEKENLVEELGGYIKSWRSLSAEYFGSVGSGPCQDVFFQHLPGYRRPDKTYGPYRSRKDYNDGLVEALKNGRPTGCLSESDQILVDRMMALCDDRKVFSHGDLHPDNIFVDDRCKIVAILDWGASGFSIPEREYFEARSRSKHHVWTEIIDRVLPVLSSDEYETFERFNKALVLYSGV</sequence>
<dbReference type="OrthoDB" id="2906425at2759"/>
<accession>A0A6G1GFU5</accession>
<dbReference type="InterPro" id="IPR000719">
    <property type="entry name" value="Prot_kinase_dom"/>
</dbReference>
<dbReference type="EMBL" id="ML975149">
    <property type="protein sequence ID" value="KAF1816975.1"/>
    <property type="molecule type" value="Genomic_DNA"/>
</dbReference>
<dbReference type="Gene3D" id="3.90.1200.10">
    <property type="match status" value="1"/>
</dbReference>
<keyword evidence="2" id="KW-0808">Transferase</keyword>
<dbReference type="Proteomes" id="UP000504638">
    <property type="component" value="Unplaced"/>
</dbReference>
<keyword evidence="2" id="KW-0418">Kinase</keyword>
<dbReference type="PANTHER" id="PTHR21310">
    <property type="entry name" value="AMINOGLYCOSIDE PHOSPHOTRANSFERASE-RELATED-RELATED"/>
    <property type="match status" value="1"/>
</dbReference>
<evidence type="ECO:0000313" key="4">
    <source>
        <dbReference type="RefSeq" id="XP_033538606.1"/>
    </source>
</evidence>
<dbReference type="PANTHER" id="PTHR21310:SF15">
    <property type="entry name" value="AMINOGLYCOSIDE PHOSPHOTRANSFERASE DOMAIN-CONTAINING PROTEIN"/>
    <property type="match status" value="1"/>
</dbReference>
<dbReference type="RefSeq" id="XP_033538606.1">
    <property type="nucleotide sequence ID" value="XM_033683055.1"/>
</dbReference>
<feature type="domain" description="Protein kinase" evidence="1">
    <location>
        <begin position="1"/>
        <end position="230"/>
    </location>
</feature>
<dbReference type="GO" id="GO:0004672">
    <property type="term" value="F:protein kinase activity"/>
    <property type="evidence" value="ECO:0007669"/>
    <property type="project" value="InterPro"/>
</dbReference>
<dbReference type="GeneID" id="54423625"/>
<reference evidence="2 4" key="1">
    <citation type="submission" date="2020-01" db="EMBL/GenBank/DDBJ databases">
        <authorList>
            <consortium name="DOE Joint Genome Institute"/>
            <person name="Haridas S."/>
            <person name="Albert R."/>
            <person name="Binder M."/>
            <person name="Bloem J."/>
            <person name="Labutti K."/>
            <person name="Salamov A."/>
            <person name="Andreopoulos B."/>
            <person name="Baker S.E."/>
            <person name="Barry K."/>
            <person name="Bills G."/>
            <person name="Bluhm B.H."/>
            <person name="Cannon C."/>
            <person name="Castanera R."/>
            <person name="Culley D.E."/>
            <person name="Daum C."/>
            <person name="Ezra D."/>
            <person name="Gonzalez J.B."/>
            <person name="Henrissat B."/>
            <person name="Kuo A."/>
            <person name="Liang C."/>
            <person name="Lipzen A."/>
            <person name="Lutzoni F."/>
            <person name="Magnuson J."/>
            <person name="Mondo S."/>
            <person name="Nolan M."/>
            <person name="Ohm R."/>
            <person name="Pangilinan J."/>
            <person name="Park H.-J."/>
            <person name="Ramirez L."/>
            <person name="Alfaro M."/>
            <person name="Sun H."/>
            <person name="Tritt A."/>
            <person name="Yoshinaga Y."/>
            <person name="Zwiers L.-H."/>
            <person name="Turgeon B.G."/>
            <person name="Goodwin S.B."/>
            <person name="Spatafora J.W."/>
            <person name="Crous P.W."/>
            <person name="Grigoriev I.V."/>
        </authorList>
    </citation>
    <scope>NUCLEOTIDE SEQUENCE</scope>
    <source>
        <strain evidence="2 4">CBS 781.70</strain>
    </source>
</reference>
<dbReference type="InterPro" id="IPR011009">
    <property type="entry name" value="Kinase-like_dom_sf"/>
</dbReference>
<dbReference type="InterPro" id="IPR002575">
    <property type="entry name" value="Aminoglycoside_PTrfase"/>
</dbReference>
<organism evidence="2">
    <name type="scientific">Eremomyces bilateralis CBS 781.70</name>
    <dbReference type="NCBI Taxonomy" id="1392243"/>
    <lineage>
        <taxon>Eukaryota</taxon>
        <taxon>Fungi</taxon>
        <taxon>Dikarya</taxon>
        <taxon>Ascomycota</taxon>
        <taxon>Pezizomycotina</taxon>
        <taxon>Dothideomycetes</taxon>
        <taxon>Dothideomycetes incertae sedis</taxon>
        <taxon>Eremomycetales</taxon>
        <taxon>Eremomycetaceae</taxon>
        <taxon>Eremomyces</taxon>
    </lineage>
</organism>
<dbReference type="SUPFAM" id="SSF56112">
    <property type="entry name" value="Protein kinase-like (PK-like)"/>
    <property type="match status" value="1"/>
</dbReference>
<dbReference type="InterPro" id="IPR051678">
    <property type="entry name" value="AGP_Transferase"/>
</dbReference>
<dbReference type="PROSITE" id="PS50011">
    <property type="entry name" value="PROTEIN_KINASE_DOM"/>
    <property type="match status" value="1"/>
</dbReference>
<reference evidence="4" key="3">
    <citation type="submission" date="2025-04" db="UniProtKB">
        <authorList>
            <consortium name="RefSeq"/>
        </authorList>
    </citation>
    <scope>IDENTIFICATION</scope>
    <source>
        <strain evidence="4">CBS 781.70</strain>
    </source>
</reference>
<protein>
    <submittedName>
        <fullName evidence="2 4">Kinase-like protein</fullName>
    </submittedName>
</protein>
<dbReference type="GO" id="GO:0005524">
    <property type="term" value="F:ATP binding"/>
    <property type="evidence" value="ECO:0007669"/>
    <property type="project" value="InterPro"/>
</dbReference>
<name>A0A6G1GFU5_9PEZI</name>
<dbReference type="CDD" id="cd05120">
    <property type="entry name" value="APH_ChoK_like"/>
    <property type="match status" value="1"/>
</dbReference>